<protein>
    <recommendedName>
        <fullName evidence="6">Envelope protein</fullName>
    </recommendedName>
</protein>
<dbReference type="AlphaFoldDB" id="A0A922MZT9"/>
<sequence length="1057" mass="121441">MDEVRDTRDQLIQLLKEGGFNLRKWSSNERQLLEDLPEHMISPIWKYKIEWDDTVPDEIEKEWRTLKTELTNMQPFKINRWLGLRANKNCELHAFCDASEKAFSCVVYSKIAAKTKVAPIQKHQTLPRLELCGAHLLAQLVNKIKLCFDKPNIKVTAWTDSMIVLGWLKGDVSRWKAYVGHRVQEIISVVPAGSWKHVRSEQNPADCASRGLLPSQLHNFPLWFNGPEWLNSETIPETHDTIKMPEIELKRVHAVTLQTTENKNINFVTELLNKNSCIMTIIRIVAWVSRFITITSQGRRHGEDAAMDHPNMNDPAASKQCNLTLSDIRCATNIIIKHVQNEYYEQEIHELKTKGRISKNIGLQKLYPYLDKNNILRVGGRLQNSNLPEETKHPAIIPKNSKLAYLLVALPNSPIEVPDTTTSNDKSCSEPQKAVTNNTKQRFKSSKISSSLLCILVTLLTLFQPTRQSSDGINVTPFEPNRGVYFDKIGNLQTVHDDWKIVTYYNMTTYWQGMENIHRVVKHLGERCEQFAYQTLCKTIMTEFEQELNELDHNNYMLETHHGQTRGRVTRGLVDGVGYLANSLFGVLDERFATQYKKDIETLHNNRDHLLNLIKSQTSIIEAHNNILKRNEEAMNSQFNLLEQHLNATENYLKKLNEAVQQDEALNYFNIMALTSSTILSKLRHIQQMLLDTAINIHHGHVDTRLLPQNQLFQELNIISGQLPQQLSLPVDNIQNQLADIYKLLEVKSRLFDKYFIIEITLPLTGDTPFTIYKTIPIPMIKNNNQSITMKTNSEYVAVNVRKETYMQLTNSDLEHCIKIEPRTYVCSLNKPTRNMRNHQIPCEIGAITNITLSKCIYTSESCNNKWITLQKPNTWLYVCCTDCQLQIICEGRMTTKAIRSTGILEAKKGCIIRNNEETYYTQVYYTNKIYVNPEIPLIDLDINNLTSIQPLDLSTSQHNTHFVKNDYEKLHNSLKELEDQTKQTEMSQHDVHQYIVSYSTMGLLILSIFVAGGAYVYYKRCGKLAVSAADTPIRSPPQKPPRATASTYATPHSFNI</sequence>
<dbReference type="PANTHER" id="PTHR47331">
    <property type="entry name" value="PHD-TYPE DOMAIN-CONTAINING PROTEIN"/>
    <property type="match status" value="1"/>
</dbReference>
<reference evidence="4" key="1">
    <citation type="journal article" date="2021" name="G3 (Bethesda)">
        <title>Genome and transcriptome analysis of the beet armyworm Spodoptera exigua reveals targets for pest control. .</title>
        <authorList>
            <person name="Simon S."/>
            <person name="Breeschoten T."/>
            <person name="Jansen H.J."/>
            <person name="Dirks R.P."/>
            <person name="Schranz M.E."/>
            <person name="Ros V.I.D."/>
        </authorList>
    </citation>
    <scope>NUCLEOTIDE SEQUENCE</scope>
    <source>
        <strain evidence="4">TB_SE_WUR_2020</strain>
    </source>
</reference>
<feature type="transmembrane region" description="Helical" evidence="3">
    <location>
        <begin position="996"/>
        <end position="1019"/>
    </location>
</feature>
<keyword evidence="3" id="KW-1133">Transmembrane helix</keyword>
<organism evidence="4 5">
    <name type="scientific">Spodoptera exigua</name>
    <name type="common">Beet armyworm</name>
    <name type="synonym">Noctua fulgens</name>
    <dbReference type="NCBI Taxonomy" id="7107"/>
    <lineage>
        <taxon>Eukaryota</taxon>
        <taxon>Metazoa</taxon>
        <taxon>Ecdysozoa</taxon>
        <taxon>Arthropoda</taxon>
        <taxon>Hexapoda</taxon>
        <taxon>Insecta</taxon>
        <taxon>Pterygota</taxon>
        <taxon>Neoptera</taxon>
        <taxon>Endopterygota</taxon>
        <taxon>Lepidoptera</taxon>
        <taxon>Glossata</taxon>
        <taxon>Ditrysia</taxon>
        <taxon>Noctuoidea</taxon>
        <taxon>Noctuidae</taxon>
        <taxon>Amphipyrinae</taxon>
        <taxon>Spodoptera</taxon>
    </lineage>
</organism>
<keyword evidence="1" id="KW-0175">Coiled coil</keyword>
<evidence type="ECO:0000256" key="2">
    <source>
        <dbReference type="SAM" id="MobiDB-lite"/>
    </source>
</evidence>
<evidence type="ECO:0000256" key="3">
    <source>
        <dbReference type="SAM" id="Phobius"/>
    </source>
</evidence>
<dbReference type="InterPro" id="IPR008042">
    <property type="entry name" value="Retrotrans_Pao"/>
</dbReference>
<dbReference type="InterPro" id="IPR022048">
    <property type="entry name" value="Envelope_fusion-like"/>
</dbReference>
<feature type="coiled-coil region" evidence="1">
    <location>
        <begin position="961"/>
        <end position="988"/>
    </location>
</feature>
<gene>
    <name evidence="4" type="ORF">HF086_016410</name>
</gene>
<accession>A0A922MZT9</accession>
<keyword evidence="3" id="KW-0812">Transmembrane</keyword>
<keyword evidence="3" id="KW-0472">Membrane</keyword>
<feature type="coiled-coil region" evidence="1">
    <location>
        <begin position="639"/>
        <end position="666"/>
    </location>
</feature>
<dbReference type="Pfam" id="PF05380">
    <property type="entry name" value="Peptidase_A17"/>
    <property type="match status" value="1"/>
</dbReference>
<proteinExistence type="predicted"/>
<comment type="caution">
    <text evidence="4">The sequence shown here is derived from an EMBL/GenBank/DDBJ whole genome shotgun (WGS) entry which is preliminary data.</text>
</comment>
<name>A0A922MZT9_SPOEX</name>
<dbReference type="Proteomes" id="UP000814243">
    <property type="component" value="Unassembled WGS sequence"/>
</dbReference>
<evidence type="ECO:0000313" key="4">
    <source>
        <dbReference type="EMBL" id="KAH9645382.1"/>
    </source>
</evidence>
<dbReference type="Pfam" id="PF12259">
    <property type="entry name" value="Baculo_F"/>
    <property type="match status" value="2"/>
</dbReference>
<evidence type="ECO:0000313" key="5">
    <source>
        <dbReference type="Proteomes" id="UP000814243"/>
    </source>
</evidence>
<feature type="compositionally biased region" description="Polar residues" evidence="2">
    <location>
        <begin position="1045"/>
        <end position="1057"/>
    </location>
</feature>
<evidence type="ECO:0008006" key="6">
    <source>
        <dbReference type="Google" id="ProtNLM"/>
    </source>
</evidence>
<feature type="region of interest" description="Disordered" evidence="2">
    <location>
        <begin position="1031"/>
        <end position="1057"/>
    </location>
</feature>
<dbReference type="PANTHER" id="PTHR47331:SF1">
    <property type="entry name" value="GAG-LIKE PROTEIN"/>
    <property type="match status" value="1"/>
</dbReference>
<dbReference type="EMBL" id="JACEFF010000046">
    <property type="protein sequence ID" value="KAH9645382.1"/>
    <property type="molecule type" value="Genomic_DNA"/>
</dbReference>
<evidence type="ECO:0000256" key="1">
    <source>
        <dbReference type="SAM" id="Coils"/>
    </source>
</evidence>